<keyword evidence="2" id="KW-1185">Reference proteome</keyword>
<protein>
    <submittedName>
        <fullName evidence="1">Uncharacterized protein</fullName>
    </submittedName>
</protein>
<proteinExistence type="predicted"/>
<dbReference type="AlphaFoldDB" id="A0A1Y2CK81"/>
<sequence length="188" mass="19528">MFVASTTFSDSGCNNPIQYKVASVPGDCNTATFQSCVGTSGIWSTSQCAQQSDLDMAKVGQTVKTLFGTRPYIVANQFTEFTCTTSAVTIGGIALGVCLLDSMFGKNISITTAEGKAGVSNLVIATCGIPPSTKNTTFPLDGGCQKAFLANAYLGLNGPLNYGITVSRDVRMGAWSAFAAVLSAIFLV</sequence>
<name>A0A1Y2CK81_9FUNG</name>
<organism evidence="1 2">
    <name type="scientific">Rhizoclosmatium globosum</name>
    <dbReference type="NCBI Taxonomy" id="329046"/>
    <lineage>
        <taxon>Eukaryota</taxon>
        <taxon>Fungi</taxon>
        <taxon>Fungi incertae sedis</taxon>
        <taxon>Chytridiomycota</taxon>
        <taxon>Chytridiomycota incertae sedis</taxon>
        <taxon>Chytridiomycetes</taxon>
        <taxon>Chytridiales</taxon>
        <taxon>Chytriomycetaceae</taxon>
        <taxon>Rhizoclosmatium</taxon>
    </lineage>
</organism>
<evidence type="ECO:0000313" key="2">
    <source>
        <dbReference type="Proteomes" id="UP000193642"/>
    </source>
</evidence>
<reference evidence="1 2" key="1">
    <citation type="submission" date="2016-07" db="EMBL/GenBank/DDBJ databases">
        <title>Pervasive Adenine N6-methylation of Active Genes in Fungi.</title>
        <authorList>
            <consortium name="DOE Joint Genome Institute"/>
            <person name="Mondo S.J."/>
            <person name="Dannebaum R.O."/>
            <person name="Kuo R.C."/>
            <person name="Labutti K."/>
            <person name="Haridas S."/>
            <person name="Kuo A."/>
            <person name="Salamov A."/>
            <person name="Ahrendt S.R."/>
            <person name="Lipzen A."/>
            <person name="Sullivan W."/>
            <person name="Andreopoulos W.B."/>
            <person name="Clum A."/>
            <person name="Lindquist E."/>
            <person name="Daum C."/>
            <person name="Ramamoorthy G.K."/>
            <person name="Gryganskyi A."/>
            <person name="Culley D."/>
            <person name="Magnuson J.K."/>
            <person name="James T.Y."/>
            <person name="O'Malley M.A."/>
            <person name="Stajich J.E."/>
            <person name="Spatafora J.W."/>
            <person name="Visel A."/>
            <person name="Grigoriev I.V."/>
        </authorList>
    </citation>
    <scope>NUCLEOTIDE SEQUENCE [LARGE SCALE GENOMIC DNA]</scope>
    <source>
        <strain evidence="1 2">JEL800</strain>
    </source>
</reference>
<accession>A0A1Y2CK81</accession>
<gene>
    <name evidence="1" type="ORF">BCR33DRAFT_715098</name>
</gene>
<dbReference type="Proteomes" id="UP000193642">
    <property type="component" value="Unassembled WGS sequence"/>
</dbReference>
<comment type="caution">
    <text evidence="1">The sequence shown here is derived from an EMBL/GenBank/DDBJ whole genome shotgun (WGS) entry which is preliminary data.</text>
</comment>
<evidence type="ECO:0000313" key="1">
    <source>
        <dbReference type="EMBL" id="ORY47367.1"/>
    </source>
</evidence>
<dbReference type="EMBL" id="MCGO01000014">
    <property type="protein sequence ID" value="ORY47367.1"/>
    <property type="molecule type" value="Genomic_DNA"/>
</dbReference>